<evidence type="ECO:0000256" key="11">
    <source>
        <dbReference type="SAM" id="Phobius"/>
    </source>
</evidence>
<gene>
    <name evidence="13" type="ORF">M0812_07605</name>
</gene>
<keyword evidence="5" id="KW-0479">Metal-binding</keyword>
<evidence type="ECO:0000256" key="1">
    <source>
        <dbReference type="ARBA" id="ARBA00004127"/>
    </source>
</evidence>
<feature type="transmembrane region" description="Helical" evidence="11">
    <location>
        <begin position="220"/>
        <end position="241"/>
    </location>
</feature>
<feature type="transmembrane region" description="Helical" evidence="11">
    <location>
        <begin position="171"/>
        <end position="199"/>
    </location>
</feature>
<evidence type="ECO:0000256" key="2">
    <source>
        <dbReference type="ARBA" id="ARBA00004906"/>
    </source>
</evidence>
<evidence type="ECO:0000256" key="7">
    <source>
        <dbReference type="ARBA" id="ARBA00022833"/>
    </source>
</evidence>
<evidence type="ECO:0000256" key="6">
    <source>
        <dbReference type="ARBA" id="ARBA00022771"/>
    </source>
</evidence>
<dbReference type="PANTHER" id="PTHR22763">
    <property type="entry name" value="RING ZINC FINGER PROTEIN"/>
    <property type="match status" value="1"/>
</dbReference>
<keyword evidence="9 11" id="KW-0472">Membrane</keyword>
<protein>
    <recommendedName>
        <fullName evidence="12">RING-type domain-containing protein</fullName>
    </recommendedName>
</protein>
<dbReference type="GO" id="GO:0005789">
    <property type="term" value="C:endoplasmic reticulum membrane"/>
    <property type="evidence" value="ECO:0007669"/>
    <property type="project" value="UniProtKB-SubCell"/>
</dbReference>
<evidence type="ECO:0000256" key="3">
    <source>
        <dbReference type="ARBA" id="ARBA00022679"/>
    </source>
</evidence>
<dbReference type="GO" id="GO:0008270">
    <property type="term" value="F:zinc ion binding"/>
    <property type="evidence" value="ECO:0007669"/>
    <property type="project" value="UniProtKB-KW"/>
</dbReference>
<keyword evidence="7" id="KW-0862">Zinc</keyword>
<keyword evidence="8 11" id="KW-1133">Transmembrane helix</keyword>
<feature type="transmembrane region" description="Helical" evidence="11">
    <location>
        <begin position="89"/>
        <end position="114"/>
    </location>
</feature>
<sequence length="329" mass="38467">MRGFHLYALISTIAATGTIVSHLQKNDHQFFPAFLHLAKSTLGSYLFTNELLVALIYFITFVKTIFFGKLTQSEIDLCWENGWQFGFDVLFAAAIFFSEFSIPIFLLFAVLICVKSLMIITSQRLLSVSQELQISFFTKMKLTSIIFLLNTFNTILFFNFLVSMVESFPNILSIFVFQFLLLVIDGINLTFRLILIFFCTISNERYFLLYIDPIKEFIKLFLTGFLFLALLFSFGVPLHMFREMYTAILKFYNSMKNLFEFRRVISEMNRTFPDVTQEDLDRENLCIFCRLDMNIGDSKKLPCNHCFHVNCLSTWLQQKRACPICDREL</sequence>
<evidence type="ECO:0000256" key="5">
    <source>
        <dbReference type="ARBA" id="ARBA00022723"/>
    </source>
</evidence>
<proteinExistence type="predicted"/>
<evidence type="ECO:0000256" key="4">
    <source>
        <dbReference type="ARBA" id="ARBA00022692"/>
    </source>
</evidence>
<keyword evidence="4 11" id="KW-0812">Transmembrane</keyword>
<dbReference type="GO" id="GO:0036503">
    <property type="term" value="P:ERAD pathway"/>
    <property type="evidence" value="ECO:0007669"/>
    <property type="project" value="TreeGrafter"/>
</dbReference>
<dbReference type="Pfam" id="PF25563">
    <property type="entry name" value="TPR_SYVN1_N"/>
    <property type="match status" value="1"/>
</dbReference>
<dbReference type="Proteomes" id="UP001146793">
    <property type="component" value="Unassembled WGS sequence"/>
</dbReference>
<comment type="pathway">
    <text evidence="2">Protein modification; protein ubiquitination.</text>
</comment>
<dbReference type="PROSITE" id="PS50089">
    <property type="entry name" value="ZF_RING_2"/>
    <property type="match status" value="1"/>
</dbReference>
<evidence type="ECO:0000313" key="13">
    <source>
        <dbReference type="EMBL" id="KAJ3447375.1"/>
    </source>
</evidence>
<comment type="caution">
    <text evidence="13">The sequence shown here is derived from an EMBL/GenBank/DDBJ whole genome shotgun (WGS) entry which is preliminary data.</text>
</comment>
<comment type="subcellular location">
    <subcellularLocation>
        <location evidence="1">Endomembrane system</location>
        <topology evidence="1">Multi-pass membrane protein</topology>
    </subcellularLocation>
</comment>
<feature type="domain" description="RING-type" evidence="12">
    <location>
        <begin position="286"/>
        <end position="326"/>
    </location>
</feature>
<keyword evidence="6 10" id="KW-0863">Zinc-finger</keyword>
<dbReference type="PANTHER" id="PTHR22763:SF184">
    <property type="entry name" value="E3 UBIQUITIN-PROTEIN LIGASE SYNOVIOLIN"/>
    <property type="match status" value="1"/>
</dbReference>
<dbReference type="InterPro" id="IPR013083">
    <property type="entry name" value="Znf_RING/FYVE/PHD"/>
</dbReference>
<dbReference type="SUPFAM" id="SSF57850">
    <property type="entry name" value="RING/U-box"/>
    <property type="match status" value="1"/>
</dbReference>
<dbReference type="InterPro" id="IPR001841">
    <property type="entry name" value="Znf_RING"/>
</dbReference>
<dbReference type="Pfam" id="PF13639">
    <property type="entry name" value="zf-RING_2"/>
    <property type="match status" value="1"/>
</dbReference>
<dbReference type="AlphaFoldDB" id="A0AAV8A3S6"/>
<dbReference type="InterPro" id="IPR057992">
    <property type="entry name" value="TPR_SYVN1_N"/>
</dbReference>
<feature type="transmembrane region" description="Helical" evidence="11">
    <location>
        <begin position="145"/>
        <end position="165"/>
    </location>
</feature>
<dbReference type="Gene3D" id="3.30.40.10">
    <property type="entry name" value="Zinc/RING finger domain, C3HC4 (zinc finger)"/>
    <property type="match status" value="1"/>
</dbReference>
<feature type="transmembrane region" description="Helical" evidence="11">
    <location>
        <begin position="6"/>
        <end position="23"/>
    </location>
</feature>
<name>A0AAV8A3S6_9EUKA</name>
<dbReference type="EMBL" id="JANTQA010000016">
    <property type="protein sequence ID" value="KAJ3447375.1"/>
    <property type="molecule type" value="Genomic_DNA"/>
</dbReference>
<dbReference type="GO" id="GO:0043161">
    <property type="term" value="P:proteasome-mediated ubiquitin-dependent protein catabolic process"/>
    <property type="evidence" value="ECO:0007669"/>
    <property type="project" value="TreeGrafter"/>
</dbReference>
<dbReference type="GO" id="GO:0061630">
    <property type="term" value="F:ubiquitin protein ligase activity"/>
    <property type="evidence" value="ECO:0007669"/>
    <property type="project" value="UniProtKB-EC"/>
</dbReference>
<accession>A0AAV8A3S6</accession>
<evidence type="ECO:0000256" key="10">
    <source>
        <dbReference type="PROSITE-ProRule" id="PRU00175"/>
    </source>
</evidence>
<evidence type="ECO:0000256" key="9">
    <source>
        <dbReference type="ARBA" id="ARBA00023136"/>
    </source>
</evidence>
<evidence type="ECO:0000259" key="12">
    <source>
        <dbReference type="PROSITE" id="PS50089"/>
    </source>
</evidence>
<evidence type="ECO:0000256" key="8">
    <source>
        <dbReference type="ARBA" id="ARBA00022989"/>
    </source>
</evidence>
<reference evidence="13" key="1">
    <citation type="submission" date="2022-08" db="EMBL/GenBank/DDBJ databases">
        <title>Novel sulphate-reducing endosymbionts in the free-living metamonad Anaeramoeba.</title>
        <authorList>
            <person name="Jerlstrom-Hultqvist J."/>
            <person name="Cepicka I."/>
            <person name="Gallot-Lavallee L."/>
            <person name="Salas-Leiva D."/>
            <person name="Curtis B.A."/>
            <person name="Zahonova K."/>
            <person name="Pipaliya S."/>
            <person name="Dacks J."/>
            <person name="Roger A.J."/>
        </authorList>
    </citation>
    <scope>NUCLEOTIDE SEQUENCE</scope>
    <source>
        <strain evidence="13">Busselton2</strain>
    </source>
</reference>
<dbReference type="InterPro" id="IPR050731">
    <property type="entry name" value="HRD1_E3_ubiq-ligases"/>
</dbReference>
<organism evidence="13 14">
    <name type="scientific">Anaeramoeba flamelloides</name>
    <dbReference type="NCBI Taxonomy" id="1746091"/>
    <lineage>
        <taxon>Eukaryota</taxon>
        <taxon>Metamonada</taxon>
        <taxon>Anaeramoebidae</taxon>
        <taxon>Anaeramoeba</taxon>
    </lineage>
</organism>
<evidence type="ECO:0000313" key="14">
    <source>
        <dbReference type="Proteomes" id="UP001146793"/>
    </source>
</evidence>
<feature type="transmembrane region" description="Helical" evidence="11">
    <location>
        <begin position="44"/>
        <end position="67"/>
    </location>
</feature>
<keyword evidence="3" id="KW-0808">Transferase</keyword>